<evidence type="ECO:0000313" key="5">
    <source>
        <dbReference type="Proteomes" id="UP000494165"/>
    </source>
</evidence>
<protein>
    <submittedName>
        <fullName evidence="4">Uncharacterized protein</fullName>
    </submittedName>
</protein>
<dbReference type="AlphaFoldDB" id="A0A8S1CUT7"/>
<dbReference type="InterPro" id="IPR055471">
    <property type="entry name" value="DUF7043"/>
</dbReference>
<evidence type="ECO:0000259" key="1">
    <source>
        <dbReference type="Pfam" id="PF23069"/>
    </source>
</evidence>
<dbReference type="Proteomes" id="UP000494165">
    <property type="component" value="Unassembled WGS sequence"/>
</dbReference>
<dbReference type="Pfam" id="PF23069">
    <property type="entry name" value="DUF7042"/>
    <property type="match status" value="1"/>
</dbReference>
<gene>
    <name evidence="4" type="ORF">CLODIP_2_CD07706</name>
</gene>
<name>A0A8S1CUT7_9INSE</name>
<reference evidence="4 5" key="1">
    <citation type="submission" date="2020-04" db="EMBL/GenBank/DDBJ databases">
        <authorList>
            <person name="Alioto T."/>
            <person name="Alioto T."/>
            <person name="Gomez Garrido J."/>
        </authorList>
    </citation>
    <scope>NUCLEOTIDE SEQUENCE [LARGE SCALE GENOMIC DNA]</scope>
</reference>
<feature type="domain" description="DUF7043" evidence="2">
    <location>
        <begin position="260"/>
        <end position="369"/>
    </location>
</feature>
<accession>A0A8S1CUT7</accession>
<evidence type="ECO:0000313" key="4">
    <source>
        <dbReference type="EMBL" id="CAB3371972.1"/>
    </source>
</evidence>
<dbReference type="Pfam" id="PF23071">
    <property type="entry name" value="DUF7044"/>
    <property type="match status" value="1"/>
</dbReference>
<dbReference type="PANTHER" id="PTHR22255">
    <property type="entry name" value="LP06548P"/>
    <property type="match status" value="1"/>
</dbReference>
<feature type="domain" description="DUF7044" evidence="3">
    <location>
        <begin position="67"/>
        <end position="104"/>
    </location>
</feature>
<proteinExistence type="predicted"/>
<dbReference type="PANTHER" id="PTHR22255:SF9">
    <property type="entry name" value="LP06548P"/>
    <property type="match status" value="1"/>
</dbReference>
<feature type="domain" description="DUF7042" evidence="1">
    <location>
        <begin position="123"/>
        <end position="254"/>
    </location>
</feature>
<dbReference type="Pfam" id="PF23070">
    <property type="entry name" value="DUF7043"/>
    <property type="match status" value="1"/>
</dbReference>
<evidence type="ECO:0000259" key="3">
    <source>
        <dbReference type="Pfam" id="PF23071"/>
    </source>
</evidence>
<organism evidence="4 5">
    <name type="scientific">Cloeon dipterum</name>
    <dbReference type="NCBI Taxonomy" id="197152"/>
    <lineage>
        <taxon>Eukaryota</taxon>
        <taxon>Metazoa</taxon>
        <taxon>Ecdysozoa</taxon>
        <taxon>Arthropoda</taxon>
        <taxon>Hexapoda</taxon>
        <taxon>Insecta</taxon>
        <taxon>Pterygota</taxon>
        <taxon>Palaeoptera</taxon>
        <taxon>Ephemeroptera</taxon>
        <taxon>Pisciforma</taxon>
        <taxon>Baetidae</taxon>
        <taxon>Cloeon</taxon>
    </lineage>
</organism>
<comment type="caution">
    <text evidence="4">The sequence shown here is derived from an EMBL/GenBank/DDBJ whole genome shotgun (WGS) entry which is preliminary data.</text>
</comment>
<dbReference type="InterPro" id="IPR055472">
    <property type="entry name" value="DUF7044"/>
</dbReference>
<dbReference type="EMBL" id="CADEPI010000067">
    <property type="protein sequence ID" value="CAB3371972.1"/>
    <property type="molecule type" value="Genomic_DNA"/>
</dbReference>
<keyword evidence="5" id="KW-1185">Reference proteome</keyword>
<evidence type="ECO:0000259" key="2">
    <source>
        <dbReference type="Pfam" id="PF23070"/>
    </source>
</evidence>
<sequence length="560" mass="62514">MGLFQHNGMLHRARSINFAGEFGQEKGCKAKEWLVTSFGRWRAASQNTRIHHCQPIMSPSCHPSLVKESKGICYRCVVIHEKHHNVLQYKETYCHSKEALPHLCSLITGDALLYSMFRVEASPVQCPFRGPFTFSYNRGHGECRSPPSSVEACTEESRLLLRYQACPDVSGTESTVEELQCLATWKEGSSRYLVGLVHHSHATSNEDRYRCFVYEKATEQSPDETVDYWVAQSGDATCNGLFTPMEGSRTMILRKAPSPNKCKFPSWITQFPHWHTLDYRRSYQFHHRNTTLKIANASDGGEMRVVCTEDRHVTAEAAHIVTHVTSGCQSGYVCMMFYRRDAHVIELQTGLFSRRPEEACHSHHFDKNTLPYVTLVTSSPESRDCPYTGRFSVIGLSQEERRQSGNSAAQTSQGVENSAIIPGGCSPEFTSLRVGCSNVDTMEFRSECTRTDTISAYSCHGGWEDNGTHFLITTPLSRTSLGARRMCFIYRESPLGVHFSSSAASCQRDISPGVGGILAFNVTSSGNCMEENSSAGLSPSALTTFLSFGLLHLFSSVFDR</sequence>
<dbReference type="GO" id="GO:0061909">
    <property type="term" value="P:autophagosome-lysosome fusion"/>
    <property type="evidence" value="ECO:0007669"/>
    <property type="project" value="TreeGrafter"/>
</dbReference>
<dbReference type="InterPro" id="IPR055470">
    <property type="entry name" value="DUF7042"/>
</dbReference>
<dbReference type="OrthoDB" id="9979716at2759"/>